<gene>
    <name evidence="3" type="ORF">L248_1747</name>
</gene>
<dbReference type="InterPro" id="IPR000551">
    <property type="entry name" value="MerR-type_HTH_dom"/>
</dbReference>
<reference evidence="4" key="1">
    <citation type="journal article" date="2013" name="Genome Announc.">
        <title>Whole-Genome Sequencing of Lactobacillus shenzhenensis Strain LY-73T.</title>
        <authorList>
            <person name="Lin Z."/>
            <person name="Liu Z."/>
            <person name="Yang R."/>
            <person name="Zou Y."/>
            <person name="Wan D."/>
            <person name="Chen J."/>
            <person name="Guo M."/>
            <person name="Zhao J."/>
            <person name="Fang C."/>
            <person name="Yang R."/>
            <person name="Liu F."/>
        </authorList>
    </citation>
    <scope>NUCLEOTIDE SEQUENCE [LARGE SCALE GENOMIC DNA]</scope>
    <source>
        <strain evidence="4">LY-73</strain>
    </source>
</reference>
<dbReference type="STRING" id="1231336.L248_1747"/>
<dbReference type="eggNOG" id="COG0789">
    <property type="taxonomic scope" value="Bacteria"/>
</dbReference>
<dbReference type="Pfam" id="PF13411">
    <property type="entry name" value="MerR_1"/>
    <property type="match status" value="1"/>
</dbReference>
<dbReference type="Proteomes" id="UP000030647">
    <property type="component" value="Unassembled WGS sequence"/>
</dbReference>
<keyword evidence="1" id="KW-0238">DNA-binding</keyword>
<dbReference type="PANTHER" id="PTHR30204">
    <property type="entry name" value="REDOX-CYCLING DRUG-SENSING TRANSCRIPTIONAL ACTIVATOR SOXR"/>
    <property type="match status" value="1"/>
</dbReference>
<evidence type="ECO:0000256" key="1">
    <source>
        <dbReference type="ARBA" id="ARBA00023125"/>
    </source>
</evidence>
<protein>
    <recommendedName>
        <fullName evidence="2">HTH merR-type domain-containing protein</fullName>
    </recommendedName>
</protein>
<keyword evidence="4" id="KW-1185">Reference proteome</keyword>
<dbReference type="InterPro" id="IPR047057">
    <property type="entry name" value="MerR_fam"/>
</dbReference>
<dbReference type="Gene3D" id="1.10.1660.10">
    <property type="match status" value="1"/>
</dbReference>
<dbReference type="EMBL" id="KI271608">
    <property type="protein sequence ID" value="ERL63928.1"/>
    <property type="molecule type" value="Genomic_DNA"/>
</dbReference>
<proteinExistence type="predicted"/>
<organism evidence="3 4">
    <name type="scientific">Schleiferilactobacillus shenzhenensis LY-73</name>
    <dbReference type="NCBI Taxonomy" id="1231336"/>
    <lineage>
        <taxon>Bacteria</taxon>
        <taxon>Bacillati</taxon>
        <taxon>Bacillota</taxon>
        <taxon>Bacilli</taxon>
        <taxon>Lactobacillales</taxon>
        <taxon>Lactobacillaceae</taxon>
        <taxon>Schleiferilactobacillus</taxon>
    </lineage>
</organism>
<dbReference type="OrthoDB" id="9806513at2"/>
<dbReference type="SUPFAM" id="SSF46955">
    <property type="entry name" value="Putative DNA-binding domain"/>
    <property type="match status" value="1"/>
</dbReference>
<dbReference type="SMART" id="SM00422">
    <property type="entry name" value="HTH_MERR"/>
    <property type="match status" value="1"/>
</dbReference>
<evidence type="ECO:0000313" key="4">
    <source>
        <dbReference type="Proteomes" id="UP000030647"/>
    </source>
</evidence>
<dbReference type="AlphaFoldDB" id="U4TPW7"/>
<dbReference type="InterPro" id="IPR009061">
    <property type="entry name" value="DNA-bd_dom_put_sf"/>
</dbReference>
<dbReference type="GO" id="GO:0003700">
    <property type="term" value="F:DNA-binding transcription factor activity"/>
    <property type="evidence" value="ECO:0007669"/>
    <property type="project" value="InterPro"/>
</dbReference>
<sequence>MTMQLAEFVAMNQTTRDTVRHYIDLGLLTPQKQGKNYAFTAADTADFAEIVELKEMGFSLAAIQSIKERHDTQCGTPTQWQANRELVEDELATIEKELQTLMVRKTKLTALRKQLDGRLQQ</sequence>
<name>U4TPW7_9LACO</name>
<evidence type="ECO:0000259" key="2">
    <source>
        <dbReference type="SMART" id="SM00422"/>
    </source>
</evidence>
<feature type="domain" description="HTH merR-type" evidence="2">
    <location>
        <begin position="3"/>
        <end position="70"/>
    </location>
</feature>
<dbReference type="PANTHER" id="PTHR30204:SF96">
    <property type="entry name" value="CHROMOSOME-ANCHORING PROTEIN RACA"/>
    <property type="match status" value="1"/>
</dbReference>
<accession>U4TPW7</accession>
<dbReference type="HOGENOM" id="CLU_163332_0_0_9"/>
<dbReference type="GO" id="GO:0003677">
    <property type="term" value="F:DNA binding"/>
    <property type="evidence" value="ECO:0007669"/>
    <property type="project" value="UniProtKB-KW"/>
</dbReference>
<evidence type="ECO:0000313" key="3">
    <source>
        <dbReference type="EMBL" id="ERL63928.1"/>
    </source>
</evidence>